<dbReference type="SUPFAM" id="SSF51197">
    <property type="entry name" value="Clavaminate synthase-like"/>
    <property type="match status" value="1"/>
</dbReference>
<evidence type="ECO:0000256" key="1">
    <source>
        <dbReference type="ARBA" id="ARBA00023002"/>
    </source>
</evidence>
<keyword evidence="2" id="KW-0732">Signal</keyword>
<dbReference type="InterPro" id="IPR042098">
    <property type="entry name" value="TauD-like_sf"/>
</dbReference>
<protein>
    <recommendedName>
        <fullName evidence="3">TauD/TfdA-like domain-containing protein</fullName>
    </recommendedName>
</protein>
<dbReference type="Pfam" id="PF02668">
    <property type="entry name" value="TauD"/>
    <property type="match status" value="1"/>
</dbReference>
<evidence type="ECO:0000313" key="4">
    <source>
        <dbReference type="EMBL" id="CAE0764655.1"/>
    </source>
</evidence>
<dbReference type="PANTHER" id="PTHR10696">
    <property type="entry name" value="GAMMA-BUTYROBETAINE HYDROXYLASE-RELATED"/>
    <property type="match status" value="1"/>
</dbReference>
<dbReference type="PANTHER" id="PTHR10696:SF21">
    <property type="entry name" value="TAUD_TFDA-LIKE DOMAIN-CONTAINING PROTEIN"/>
    <property type="match status" value="1"/>
</dbReference>
<reference evidence="4" key="1">
    <citation type="submission" date="2021-01" db="EMBL/GenBank/DDBJ databases">
        <authorList>
            <person name="Corre E."/>
            <person name="Pelletier E."/>
            <person name="Niang G."/>
            <person name="Scheremetjew M."/>
            <person name="Finn R."/>
            <person name="Kale V."/>
            <person name="Holt S."/>
            <person name="Cochrane G."/>
            <person name="Meng A."/>
            <person name="Brown T."/>
            <person name="Cohen L."/>
        </authorList>
    </citation>
    <scope>NUCLEOTIDE SEQUENCE</scope>
    <source>
        <strain evidence="4">CCMP645</strain>
    </source>
</reference>
<gene>
    <name evidence="4" type="ORF">PCAR00345_LOCUS17267</name>
</gene>
<dbReference type="InterPro" id="IPR050411">
    <property type="entry name" value="AlphaKG_dependent_hydroxylases"/>
</dbReference>
<accession>A0A7S4F0R0</accession>
<feature type="chain" id="PRO_5030549839" description="TauD/TfdA-like domain-containing protein" evidence="2">
    <location>
        <begin position="21"/>
        <end position="443"/>
    </location>
</feature>
<sequence>MTSSRMLSPMLLASLVGAAAFTMQAAHAPRSALTLSTRQTPQVASRAGRVRAVAELIRTDAPAAKSSLSGALPDCPTTIWDTDELDIKFWQDKYKSEEKRACPIEVVATPEANAAGAEYFKQRKAEFASMLEEHGTIWFKGFDLMKDPAGFRSFWESLELDPCLDPIHTSGLRKFLSKKDGIYEEVNKQALSKHYIGLHNESTFKKTAKSGAFVCFKPATVSGGEFLIADGEAIFRDLDPEILAMLCERKVRISVSNLDLDVLGNLPEDIKKQAMNKVGELVDANIAPKFDMDLDMIWGTDGKDLRLQAIEHAQSPVNRHPVTKRPVWFCNMHNHARFLRDRRPCSVPEVGMTDVYFGDLSIIPGDVLQKVNEVCEANIVRVPMQPGDVLLCDNYRVLHGRDIFEGERLHAVSWFGDESTAKAKAGGTGDLLNSIINNFVVGN</sequence>
<name>A0A7S4F0R0_CHRCT</name>
<organism evidence="4">
    <name type="scientific">Chrysotila carterae</name>
    <name type="common">Marine alga</name>
    <name type="synonym">Syracosphaera carterae</name>
    <dbReference type="NCBI Taxonomy" id="13221"/>
    <lineage>
        <taxon>Eukaryota</taxon>
        <taxon>Haptista</taxon>
        <taxon>Haptophyta</taxon>
        <taxon>Prymnesiophyceae</taxon>
        <taxon>Isochrysidales</taxon>
        <taxon>Isochrysidaceae</taxon>
        <taxon>Chrysotila</taxon>
    </lineage>
</organism>
<dbReference type="EMBL" id="HBIZ01027240">
    <property type="protein sequence ID" value="CAE0764655.1"/>
    <property type="molecule type" value="Transcribed_RNA"/>
</dbReference>
<dbReference type="GO" id="GO:0016491">
    <property type="term" value="F:oxidoreductase activity"/>
    <property type="evidence" value="ECO:0007669"/>
    <property type="project" value="UniProtKB-KW"/>
</dbReference>
<feature type="domain" description="TauD/TfdA-like" evidence="3">
    <location>
        <begin position="122"/>
        <end position="410"/>
    </location>
</feature>
<dbReference type="AlphaFoldDB" id="A0A7S4F0R0"/>
<dbReference type="InterPro" id="IPR003819">
    <property type="entry name" value="TauD/TfdA-like"/>
</dbReference>
<proteinExistence type="predicted"/>
<feature type="signal peptide" evidence="2">
    <location>
        <begin position="1"/>
        <end position="20"/>
    </location>
</feature>
<keyword evidence="1" id="KW-0560">Oxidoreductase</keyword>
<dbReference type="Gene3D" id="3.60.130.10">
    <property type="entry name" value="Clavaminate synthase-like"/>
    <property type="match status" value="1"/>
</dbReference>
<evidence type="ECO:0000256" key="2">
    <source>
        <dbReference type="SAM" id="SignalP"/>
    </source>
</evidence>
<evidence type="ECO:0000259" key="3">
    <source>
        <dbReference type="Pfam" id="PF02668"/>
    </source>
</evidence>